<reference evidence="1" key="1">
    <citation type="submission" date="2022-11" db="EMBL/GenBank/DDBJ databases">
        <authorList>
            <person name="Petersen C."/>
        </authorList>
    </citation>
    <scope>NUCLEOTIDE SEQUENCE</scope>
    <source>
        <strain evidence="1">IBT 19713</strain>
    </source>
</reference>
<proteinExistence type="predicted"/>
<evidence type="ECO:0000313" key="1">
    <source>
        <dbReference type="EMBL" id="KAJ5239312.1"/>
    </source>
</evidence>
<dbReference type="EMBL" id="JAPQKS010000003">
    <property type="protein sequence ID" value="KAJ5239312.1"/>
    <property type="molecule type" value="Genomic_DNA"/>
</dbReference>
<protein>
    <submittedName>
        <fullName evidence="1">Uncharacterized protein</fullName>
    </submittedName>
</protein>
<dbReference type="AlphaFoldDB" id="A0A9W9P7N3"/>
<reference evidence="1" key="2">
    <citation type="journal article" date="2023" name="IMA Fungus">
        <title>Comparative genomic study of the Penicillium genus elucidates a diverse pangenome and 15 lateral gene transfer events.</title>
        <authorList>
            <person name="Petersen C."/>
            <person name="Sorensen T."/>
            <person name="Nielsen M.R."/>
            <person name="Sondergaard T.E."/>
            <person name="Sorensen J.L."/>
            <person name="Fitzpatrick D.A."/>
            <person name="Frisvad J.C."/>
            <person name="Nielsen K.L."/>
        </authorList>
    </citation>
    <scope>NUCLEOTIDE SEQUENCE</scope>
    <source>
        <strain evidence="1">IBT 19713</strain>
    </source>
</reference>
<evidence type="ECO:0000313" key="2">
    <source>
        <dbReference type="Proteomes" id="UP001150941"/>
    </source>
</evidence>
<keyword evidence="2" id="KW-1185">Reference proteome</keyword>
<comment type="caution">
    <text evidence="1">The sequence shown here is derived from an EMBL/GenBank/DDBJ whole genome shotgun (WGS) entry which is preliminary data.</text>
</comment>
<dbReference type="RefSeq" id="XP_058332231.1">
    <property type="nucleotide sequence ID" value="XM_058473228.1"/>
</dbReference>
<gene>
    <name evidence="1" type="ORF">N7468_003931</name>
</gene>
<accession>A0A9W9P7N3</accession>
<organism evidence="1 2">
    <name type="scientific">Penicillium chermesinum</name>
    <dbReference type="NCBI Taxonomy" id="63820"/>
    <lineage>
        <taxon>Eukaryota</taxon>
        <taxon>Fungi</taxon>
        <taxon>Dikarya</taxon>
        <taxon>Ascomycota</taxon>
        <taxon>Pezizomycotina</taxon>
        <taxon>Eurotiomycetes</taxon>
        <taxon>Eurotiomycetidae</taxon>
        <taxon>Eurotiales</taxon>
        <taxon>Aspergillaceae</taxon>
        <taxon>Penicillium</taxon>
    </lineage>
</organism>
<sequence>MSDISNLLDSGYVRPKYEKWALQAANKDWTNGGQGLQKTAIGCWGILGLTFDYWRQSSPSMMSDRACRLSPLKKSDRCPITQNLNLEALVWLSF</sequence>
<name>A0A9W9P7N3_9EURO</name>
<dbReference type="Proteomes" id="UP001150941">
    <property type="component" value="Unassembled WGS sequence"/>
</dbReference>
<dbReference type="GeneID" id="83200531"/>